<accession>A0ABR3QGS2</accession>
<evidence type="ECO:0000256" key="1">
    <source>
        <dbReference type="SAM" id="Phobius"/>
    </source>
</evidence>
<keyword evidence="1" id="KW-1133">Transmembrane helix</keyword>
<dbReference type="PANTHER" id="PTHR47784:SF5">
    <property type="entry name" value="STEROL UPTAKE CONTROL PROTEIN 2"/>
    <property type="match status" value="1"/>
</dbReference>
<proteinExistence type="predicted"/>
<dbReference type="Proteomes" id="UP001521785">
    <property type="component" value="Unassembled WGS sequence"/>
</dbReference>
<keyword evidence="3" id="KW-1185">Reference proteome</keyword>
<dbReference type="EMBL" id="JAKJXO020000028">
    <property type="protein sequence ID" value="KAL1591360.1"/>
    <property type="molecule type" value="Genomic_DNA"/>
</dbReference>
<dbReference type="PANTHER" id="PTHR47784">
    <property type="entry name" value="STEROL UPTAKE CONTROL PROTEIN 2"/>
    <property type="match status" value="1"/>
</dbReference>
<name>A0ABR3QGS2_9PLEO</name>
<sequence length="174" mass="19711">MSLLHHWILSTSQTISESVILDSYWQTVFPQIAFLHPFVMHGILSIAALHLGYLQGANKERRMIDAARHHNVALQGFREHLARPSDDNSDALFACASLNLLYVFGLPIQRHDRQHGEAEPASRISRILGAEWIPMSRGVEAVLQSVYDRVRLGPLRAMLDLRNWVELSPNNEPS</sequence>
<feature type="transmembrane region" description="Helical" evidence="1">
    <location>
        <begin position="32"/>
        <end position="54"/>
    </location>
</feature>
<evidence type="ECO:0000313" key="3">
    <source>
        <dbReference type="Proteomes" id="UP001521785"/>
    </source>
</evidence>
<gene>
    <name evidence="2" type="ORF">SLS60_012059</name>
</gene>
<dbReference type="InterPro" id="IPR021858">
    <property type="entry name" value="Fun_TF"/>
</dbReference>
<dbReference type="Pfam" id="PF11951">
    <property type="entry name" value="Fungal_trans_2"/>
    <property type="match status" value="1"/>
</dbReference>
<dbReference type="InterPro" id="IPR053157">
    <property type="entry name" value="Sterol_Uptake_Regulator"/>
</dbReference>
<reference evidence="2 3" key="1">
    <citation type="submission" date="2024-02" db="EMBL/GenBank/DDBJ databases">
        <title>De novo assembly and annotation of 12 fungi associated with fruit tree decline syndrome in Ontario, Canada.</title>
        <authorList>
            <person name="Sulman M."/>
            <person name="Ellouze W."/>
            <person name="Ilyukhin E."/>
        </authorList>
    </citation>
    <scope>NUCLEOTIDE SEQUENCE [LARGE SCALE GENOMIC DNA]</scope>
    <source>
        <strain evidence="2 3">M42-189</strain>
    </source>
</reference>
<comment type="caution">
    <text evidence="2">The sequence shown here is derived from an EMBL/GenBank/DDBJ whole genome shotgun (WGS) entry which is preliminary data.</text>
</comment>
<protein>
    <submittedName>
        <fullName evidence="2">Uncharacterized protein</fullName>
    </submittedName>
</protein>
<keyword evidence="1" id="KW-0812">Transmembrane</keyword>
<evidence type="ECO:0000313" key="2">
    <source>
        <dbReference type="EMBL" id="KAL1591360.1"/>
    </source>
</evidence>
<organism evidence="2 3">
    <name type="scientific">Paraconiothyrium brasiliense</name>
    <dbReference type="NCBI Taxonomy" id="300254"/>
    <lineage>
        <taxon>Eukaryota</taxon>
        <taxon>Fungi</taxon>
        <taxon>Dikarya</taxon>
        <taxon>Ascomycota</taxon>
        <taxon>Pezizomycotina</taxon>
        <taxon>Dothideomycetes</taxon>
        <taxon>Pleosporomycetidae</taxon>
        <taxon>Pleosporales</taxon>
        <taxon>Massarineae</taxon>
        <taxon>Didymosphaeriaceae</taxon>
        <taxon>Paraconiothyrium</taxon>
    </lineage>
</organism>
<keyword evidence="1" id="KW-0472">Membrane</keyword>